<evidence type="ECO:0000313" key="7">
    <source>
        <dbReference type="Proteomes" id="UP001174997"/>
    </source>
</evidence>
<keyword evidence="2 5" id="KW-0812">Transmembrane</keyword>
<evidence type="ECO:0000256" key="3">
    <source>
        <dbReference type="ARBA" id="ARBA00022989"/>
    </source>
</evidence>
<dbReference type="AlphaFoldDB" id="A0AA40D4X1"/>
<name>A0AA40D4X1_9PEZI</name>
<sequence>MEVPNWLRVVFLILSLLSFQPQIARLYHRRDSAGISLYYVLFNLIIATELFSISFFHIANNRYGGTDSFVHDPPSFGDLLNLAQFTVVWMAWVIILALCIIYSHTTSNQPNPSLIISIYISFLLISIIPLFTDALFADTTDPYHKWTLGFFSAVHMLFINPGVFLLSFLAIGAQAKEILHRHHNNEGVGALSLPGLAVQTLLFALLAVTWSGRLVFHWDNVPVESRINWSVFVFWFQSVGFVLFDYGVFAIGQGVLLSLALRHQAVALTGGNTWPAIFFQSDGEGHTVNAGERAPLLG</sequence>
<comment type="caution">
    <text evidence="6">The sequence shown here is derived from an EMBL/GenBank/DDBJ whole genome shotgun (WGS) entry which is preliminary data.</text>
</comment>
<reference evidence="6" key="1">
    <citation type="submission" date="2023-06" db="EMBL/GenBank/DDBJ databases">
        <title>Genome-scale phylogeny and comparative genomics of the fungal order Sordariales.</title>
        <authorList>
            <consortium name="Lawrence Berkeley National Laboratory"/>
            <person name="Hensen N."/>
            <person name="Bonometti L."/>
            <person name="Westerberg I."/>
            <person name="Brannstrom I.O."/>
            <person name="Guillou S."/>
            <person name="Cros-Aarteil S."/>
            <person name="Calhoun S."/>
            <person name="Haridas S."/>
            <person name="Kuo A."/>
            <person name="Mondo S."/>
            <person name="Pangilinan J."/>
            <person name="Riley R."/>
            <person name="Labutti K."/>
            <person name="Andreopoulos B."/>
            <person name="Lipzen A."/>
            <person name="Chen C."/>
            <person name="Yanf M."/>
            <person name="Daum C."/>
            <person name="Ng V."/>
            <person name="Clum A."/>
            <person name="Steindorff A."/>
            <person name="Ohm R."/>
            <person name="Martin F."/>
            <person name="Silar P."/>
            <person name="Natvig D."/>
            <person name="Lalanne C."/>
            <person name="Gautier V."/>
            <person name="Ament-Velasquez S.L."/>
            <person name="Kruys A."/>
            <person name="Hutchinson M.I."/>
            <person name="Powell A.J."/>
            <person name="Barry K."/>
            <person name="Miller A.N."/>
            <person name="Grigoriev I.V."/>
            <person name="Debuchy R."/>
            <person name="Gladieux P."/>
            <person name="Thoren M.H."/>
            <person name="Johannesson H."/>
        </authorList>
    </citation>
    <scope>NUCLEOTIDE SEQUENCE</scope>
    <source>
        <strain evidence="6">CBS 307.81</strain>
    </source>
</reference>
<evidence type="ECO:0000256" key="2">
    <source>
        <dbReference type="ARBA" id="ARBA00022692"/>
    </source>
</evidence>
<dbReference type="InterPro" id="IPR006603">
    <property type="entry name" value="PQ-loop_rpt"/>
</dbReference>
<evidence type="ECO:0000256" key="1">
    <source>
        <dbReference type="ARBA" id="ARBA00004141"/>
    </source>
</evidence>
<feature type="transmembrane region" description="Helical" evidence="5">
    <location>
        <begin position="114"/>
        <end position="136"/>
    </location>
</feature>
<gene>
    <name evidence="6" type="ORF">QBC41DRAFT_330939</name>
</gene>
<keyword evidence="7" id="KW-1185">Reference proteome</keyword>
<keyword evidence="4 5" id="KW-0472">Membrane</keyword>
<comment type="subcellular location">
    <subcellularLocation>
        <location evidence="1">Membrane</location>
        <topology evidence="1">Multi-pass membrane protein</topology>
    </subcellularLocation>
</comment>
<evidence type="ECO:0000256" key="4">
    <source>
        <dbReference type="ARBA" id="ARBA00023136"/>
    </source>
</evidence>
<feature type="transmembrane region" description="Helical" evidence="5">
    <location>
        <begin position="191"/>
        <end position="212"/>
    </location>
</feature>
<organism evidence="6 7">
    <name type="scientific">Cercophora samala</name>
    <dbReference type="NCBI Taxonomy" id="330535"/>
    <lineage>
        <taxon>Eukaryota</taxon>
        <taxon>Fungi</taxon>
        <taxon>Dikarya</taxon>
        <taxon>Ascomycota</taxon>
        <taxon>Pezizomycotina</taxon>
        <taxon>Sordariomycetes</taxon>
        <taxon>Sordariomycetidae</taxon>
        <taxon>Sordariales</taxon>
        <taxon>Lasiosphaeriaceae</taxon>
        <taxon>Cercophora</taxon>
    </lineage>
</organism>
<feature type="transmembrane region" description="Helical" evidence="5">
    <location>
        <begin position="148"/>
        <end position="171"/>
    </location>
</feature>
<dbReference type="EMBL" id="JAULSY010000166">
    <property type="protein sequence ID" value="KAK0660439.1"/>
    <property type="molecule type" value="Genomic_DNA"/>
</dbReference>
<feature type="transmembrane region" description="Helical" evidence="5">
    <location>
        <begin position="232"/>
        <end position="252"/>
    </location>
</feature>
<feature type="transmembrane region" description="Helical" evidence="5">
    <location>
        <begin position="79"/>
        <end position="102"/>
    </location>
</feature>
<evidence type="ECO:0000313" key="6">
    <source>
        <dbReference type="EMBL" id="KAK0660439.1"/>
    </source>
</evidence>
<keyword evidence="3 5" id="KW-1133">Transmembrane helix</keyword>
<protein>
    <submittedName>
        <fullName evidence="6">Uncharacterized protein</fullName>
    </submittedName>
</protein>
<feature type="transmembrane region" description="Helical" evidence="5">
    <location>
        <begin position="36"/>
        <end position="59"/>
    </location>
</feature>
<proteinExistence type="predicted"/>
<dbReference type="GO" id="GO:0016020">
    <property type="term" value="C:membrane"/>
    <property type="evidence" value="ECO:0007669"/>
    <property type="project" value="UniProtKB-SubCell"/>
</dbReference>
<dbReference type="Proteomes" id="UP001174997">
    <property type="component" value="Unassembled WGS sequence"/>
</dbReference>
<evidence type="ECO:0000256" key="5">
    <source>
        <dbReference type="SAM" id="Phobius"/>
    </source>
</evidence>
<dbReference type="Pfam" id="PF04193">
    <property type="entry name" value="PQ-loop"/>
    <property type="match status" value="1"/>
</dbReference>
<accession>A0AA40D4X1</accession>